<feature type="domain" description="PPM-type phosphatase" evidence="1">
    <location>
        <begin position="19"/>
        <end position="212"/>
    </location>
</feature>
<dbReference type="AlphaFoldDB" id="A0A938XYT2"/>
<organism evidence="2 3">
    <name type="scientific">Halanaerobacter jeridensis</name>
    <dbReference type="NCBI Taxonomy" id="706427"/>
    <lineage>
        <taxon>Bacteria</taxon>
        <taxon>Bacillati</taxon>
        <taxon>Bacillota</taxon>
        <taxon>Clostridia</taxon>
        <taxon>Halanaerobiales</taxon>
        <taxon>Halobacteroidaceae</taxon>
        <taxon>Halanaerobacter</taxon>
    </lineage>
</organism>
<accession>A0A938XYT2</accession>
<protein>
    <submittedName>
        <fullName evidence="2">Serine/threonine protein phosphatase PrpC</fullName>
    </submittedName>
</protein>
<dbReference type="EMBL" id="JAFBDQ010000017">
    <property type="protein sequence ID" value="MBM7557790.1"/>
    <property type="molecule type" value="Genomic_DNA"/>
</dbReference>
<dbReference type="Pfam" id="PF13672">
    <property type="entry name" value="PP2C_2"/>
    <property type="match status" value="1"/>
</dbReference>
<proteinExistence type="predicted"/>
<keyword evidence="3" id="KW-1185">Reference proteome</keyword>
<evidence type="ECO:0000313" key="3">
    <source>
        <dbReference type="Proteomes" id="UP000774000"/>
    </source>
</evidence>
<evidence type="ECO:0000313" key="2">
    <source>
        <dbReference type="EMBL" id="MBM7557790.1"/>
    </source>
</evidence>
<evidence type="ECO:0000259" key="1">
    <source>
        <dbReference type="Pfam" id="PF13672"/>
    </source>
</evidence>
<dbReference type="Gene3D" id="3.60.40.10">
    <property type="entry name" value="PPM-type phosphatase domain"/>
    <property type="match status" value="1"/>
</dbReference>
<comment type="caution">
    <text evidence="2">The sequence shown here is derived from an EMBL/GenBank/DDBJ whole genome shotgun (WGS) entry which is preliminary data.</text>
</comment>
<dbReference type="RefSeq" id="WP_204702544.1">
    <property type="nucleotide sequence ID" value="NZ_JAFBDQ010000017.1"/>
</dbReference>
<dbReference type="SUPFAM" id="SSF81606">
    <property type="entry name" value="PP2C-like"/>
    <property type="match status" value="1"/>
</dbReference>
<name>A0A938XYT2_9FIRM</name>
<gene>
    <name evidence="2" type="ORF">JOC47_002656</name>
</gene>
<dbReference type="Proteomes" id="UP000774000">
    <property type="component" value="Unassembled WGS sequence"/>
</dbReference>
<reference evidence="2" key="1">
    <citation type="submission" date="2021-01" db="EMBL/GenBank/DDBJ databases">
        <title>Genomic Encyclopedia of Type Strains, Phase IV (KMG-IV): sequencing the most valuable type-strain genomes for metagenomic binning, comparative biology and taxonomic classification.</title>
        <authorList>
            <person name="Goeker M."/>
        </authorList>
    </citation>
    <scope>NUCLEOTIDE SEQUENCE</scope>
    <source>
        <strain evidence="2">DSM 23230</strain>
    </source>
</reference>
<dbReference type="InterPro" id="IPR036457">
    <property type="entry name" value="PPM-type-like_dom_sf"/>
</dbReference>
<dbReference type="InterPro" id="IPR001932">
    <property type="entry name" value="PPM-type_phosphatase-like_dom"/>
</dbReference>
<sequence length="273" mass="30773">MNLDYDYADLLMKGVDYKQCDDYTLVAKKENLIIAVVNDGAGSRQHSYLGAEYLAKAAKKVIFAQPELVNQAKDEKDDIDPLISNIHKTWCRKIAFAIDNLEDKEGVFATTFNLLVLNLDTNLGFSFQLGDGYQIRLNSASKINSAADKQTGGITKLLPGHNGEFANTTLFLNLRKRLAEVQKRTFSLEENLGFIIGSDGLDGLLMNQNKVDQNNLVYLMNQFLNNDLQKLIPKLKIFIRHERSQGHYGDDVGAVFIIRNFTNSEEEEDNNEN</sequence>